<comment type="similarity">
    <text evidence="2 8">Belongs to the cytochrome P450 family.</text>
</comment>
<dbReference type="Ensembl" id="ENSCSAVT00000018470.1">
    <property type="protein sequence ID" value="ENSCSAVP00000018270.1"/>
    <property type="gene ID" value="ENSCSAVG00000010742.1"/>
</dbReference>
<evidence type="ECO:0000256" key="1">
    <source>
        <dbReference type="ARBA" id="ARBA00001971"/>
    </source>
</evidence>
<reference evidence="10" key="2">
    <citation type="submission" date="2025-08" db="UniProtKB">
        <authorList>
            <consortium name="Ensembl"/>
        </authorList>
    </citation>
    <scope>IDENTIFICATION</scope>
</reference>
<evidence type="ECO:0000256" key="8">
    <source>
        <dbReference type="RuleBase" id="RU000461"/>
    </source>
</evidence>
<reference evidence="10" key="3">
    <citation type="submission" date="2025-09" db="UniProtKB">
        <authorList>
            <consortium name="Ensembl"/>
        </authorList>
    </citation>
    <scope>IDENTIFICATION</scope>
</reference>
<organism evidence="10 11">
    <name type="scientific">Ciona savignyi</name>
    <name type="common">Pacific transparent sea squirt</name>
    <dbReference type="NCBI Taxonomy" id="51511"/>
    <lineage>
        <taxon>Eukaryota</taxon>
        <taxon>Metazoa</taxon>
        <taxon>Chordata</taxon>
        <taxon>Tunicata</taxon>
        <taxon>Ascidiacea</taxon>
        <taxon>Phlebobranchia</taxon>
        <taxon>Cionidae</taxon>
        <taxon>Ciona</taxon>
    </lineage>
</organism>
<dbReference type="GeneTree" id="ENSGT00940000160689"/>
<evidence type="ECO:0000256" key="6">
    <source>
        <dbReference type="ARBA" id="ARBA00023033"/>
    </source>
</evidence>
<dbReference type="GO" id="GO:0008395">
    <property type="term" value="F:steroid hydroxylase activity"/>
    <property type="evidence" value="ECO:0007669"/>
    <property type="project" value="TreeGrafter"/>
</dbReference>
<dbReference type="GO" id="GO:0006805">
    <property type="term" value="P:xenobiotic metabolic process"/>
    <property type="evidence" value="ECO:0007669"/>
    <property type="project" value="TreeGrafter"/>
</dbReference>
<dbReference type="GO" id="GO:0006082">
    <property type="term" value="P:organic acid metabolic process"/>
    <property type="evidence" value="ECO:0007669"/>
    <property type="project" value="TreeGrafter"/>
</dbReference>
<dbReference type="InterPro" id="IPR036396">
    <property type="entry name" value="Cyt_P450_sf"/>
</dbReference>
<dbReference type="GO" id="GO:0005506">
    <property type="term" value="F:iron ion binding"/>
    <property type="evidence" value="ECO:0007669"/>
    <property type="project" value="InterPro"/>
</dbReference>
<evidence type="ECO:0000256" key="7">
    <source>
        <dbReference type="PIRSR" id="PIRSR602401-1"/>
    </source>
</evidence>
<keyword evidence="4 8" id="KW-0560">Oxidoreductase</keyword>
<sequence>FCIFISFFLCNTWEMVFSYCYTTSILVVLLAVMMIYRWHKQKYKNLPPGPTGVPILGCLPFMDTLAELTFTKWSKKYGPIFTVYLGQTRVVVLNSFEAIEEALINQGDKFTGRVHNFFTNFSNNGHGLFFIDGEKWTIQRKFGTRALAGAGVYGKTYEQRVLEEAAHLIEVFRSKDEKPFSIEVPLISAVANVINGITIQEKCNEEGNERLQAYVMEVIEGEGIRLGNVMYKGKPHLSLYQCIYKSYSEENDTIPVFKLQMHIFQDIFATAIEQHEKHHDAAHPRDLVDLFINEMHRNRRTFEKTQLQYFLKDLFAAGTETSTSTIIWALYYLIRHPEIQDKVHREIDAELGKARSREGKLSLKTNLPYTKAVLQETYRIRTATPLAIPRRTREDVNLMGYSIPKDTQIISNLWWVHNDPEHWDEPDVFRPERHLDTNGNLVMLNRVIPFSIGPRNCLGENLARIEIYLFLVSILQKFVVLPNPDDPNPPMTCNPGAVNAPSSYNIVLKER</sequence>
<dbReference type="GO" id="GO:0020037">
    <property type="term" value="F:heme binding"/>
    <property type="evidence" value="ECO:0007669"/>
    <property type="project" value="InterPro"/>
</dbReference>
<dbReference type="FunFam" id="1.10.630.10:FF:000036">
    <property type="entry name" value="CYtochrome P450 family"/>
    <property type="match status" value="1"/>
</dbReference>
<dbReference type="InterPro" id="IPR001128">
    <property type="entry name" value="Cyt_P450"/>
</dbReference>
<dbReference type="InterPro" id="IPR017972">
    <property type="entry name" value="Cyt_P450_CS"/>
</dbReference>
<dbReference type="PRINTS" id="PR00385">
    <property type="entry name" value="P450"/>
</dbReference>
<keyword evidence="9" id="KW-0812">Transmembrane</keyword>
<evidence type="ECO:0000256" key="9">
    <source>
        <dbReference type="SAM" id="Phobius"/>
    </source>
</evidence>
<dbReference type="PRINTS" id="PR00463">
    <property type="entry name" value="EP450I"/>
</dbReference>
<reference evidence="11" key="1">
    <citation type="submission" date="2003-08" db="EMBL/GenBank/DDBJ databases">
        <authorList>
            <person name="Birren B."/>
            <person name="Nusbaum C."/>
            <person name="Abebe A."/>
            <person name="Abouelleil A."/>
            <person name="Adekoya E."/>
            <person name="Ait-zahra M."/>
            <person name="Allen N."/>
            <person name="Allen T."/>
            <person name="An P."/>
            <person name="Anderson M."/>
            <person name="Anderson S."/>
            <person name="Arachchi H."/>
            <person name="Armbruster J."/>
            <person name="Bachantsang P."/>
            <person name="Baldwin J."/>
            <person name="Barry A."/>
            <person name="Bayul T."/>
            <person name="Blitshsteyn B."/>
            <person name="Bloom T."/>
            <person name="Blye J."/>
            <person name="Boguslavskiy L."/>
            <person name="Borowsky M."/>
            <person name="Boukhgalter B."/>
            <person name="Brunache A."/>
            <person name="Butler J."/>
            <person name="Calixte N."/>
            <person name="Calvo S."/>
            <person name="Camarata J."/>
            <person name="Campo K."/>
            <person name="Chang J."/>
            <person name="Cheshatsang Y."/>
            <person name="Citroen M."/>
            <person name="Collymore A."/>
            <person name="Considine T."/>
            <person name="Cook A."/>
            <person name="Cooke P."/>
            <person name="Corum B."/>
            <person name="Cuomo C."/>
            <person name="David R."/>
            <person name="Dawoe T."/>
            <person name="Degray S."/>
            <person name="Dodge S."/>
            <person name="Dooley K."/>
            <person name="Dorje P."/>
            <person name="Dorjee K."/>
            <person name="Dorris L."/>
            <person name="Duffey N."/>
            <person name="Dupes A."/>
            <person name="Elkins T."/>
            <person name="Engels R."/>
            <person name="Erickson J."/>
            <person name="Farina A."/>
            <person name="Faro S."/>
            <person name="Ferreira P."/>
            <person name="Fischer H."/>
            <person name="Fitzgerald M."/>
            <person name="Foley K."/>
            <person name="Gage D."/>
            <person name="Galagan J."/>
            <person name="Gearin G."/>
            <person name="Gnerre S."/>
            <person name="Gnirke A."/>
            <person name="Goyette A."/>
            <person name="Graham J."/>
            <person name="Grandbois E."/>
            <person name="Gyaltsen K."/>
            <person name="Hafez N."/>
            <person name="Hagopian D."/>
            <person name="Hagos B."/>
            <person name="Hall J."/>
            <person name="Hatcher B."/>
            <person name="Heller A."/>
            <person name="Higgins H."/>
            <person name="Honan T."/>
            <person name="Horn A."/>
            <person name="Houde N."/>
            <person name="Hughes L."/>
            <person name="Hulme W."/>
            <person name="Husby E."/>
            <person name="Iliev I."/>
            <person name="Jaffe D."/>
            <person name="Jones C."/>
            <person name="Kamal M."/>
            <person name="Kamat A."/>
            <person name="Kamvysselis M."/>
            <person name="Karlsson E."/>
            <person name="Kells C."/>
            <person name="Kieu A."/>
            <person name="Kisner P."/>
            <person name="Kodira C."/>
            <person name="Kulbokas E."/>
            <person name="Labutti K."/>
            <person name="Lama D."/>
            <person name="Landers T."/>
            <person name="Leger J."/>
            <person name="Levine S."/>
            <person name="Lewis D."/>
            <person name="Lewis T."/>
            <person name="Lindblad-toh K."/>
            <person name="Liu X."/>
            <person name="Lokyitsang T."/>
            <person name="Lokyitsang Y."/>
            <person name="Lucien O."/>
            <person name="Lui A."/>
            <person name="Ma L.J."/>
            <person name="Mabbitt R."/>
            <person name="Macdonald J."/>
            <person name="Maclean C."/>
            <person name="Major J."/>
            <person name="Manning J."/>
            <person name="Marabella R."/>
            <person name="Maru K."/>
            <person name="Matthews C."/>
            <person name="Mauceli E."/>
            <person name="Mccarthy M."/>
            <person name="Mcdonough S."/>
            <person name="Mcghee T."/>
            <person name="Meldrim J."/>
            <person name="Meneus L."/>
            <person name="Mesirov J."/>
            <person name="Mihalev A."/>
            <person name="Mihova T."/>
            <person name="Mikkelsen T."/>
            <person name="Mlenga V."/>
            <person name="Moru K."/>
            <person name="Mozes J."/>
            <person name="Mulrain L."/>
            <person name="Munson G."/>
            <person name="Naylor J."/>
            <person name="Newes C."/>
            <person name="Nguyen C."/>
            <person name="Nguyen N."/>
            <person name="Nguyen T."/>
            <person name="Nicol R."/>
            <person name="Nielsen C."/>
            <person name="Nizzari M."/>
            <person name="Norbu C."/>
            <person name="Norbu N."/>
            <person name="O'donnell P."/>
            <person name="Okoawo O."/>
            <person name="O'leary S."/>
            <person name="Omotosho B."/>
            <person name="O'neill K."/>
            <person name="Osman S."/>
            <person name="Parker S."/>
            <person name="Perrin D."/>
            <person name="Phunkhang P."/>
            <person name="Piqani B."/>
            <person name="Purcell S."/>
            <person name="Rachupka T."/>
            <person name="Ramasamy U."/>
            <person name="Rameau R."/>
            <person name="Ray V."/>
            <person name="Raymond C."/>
            <person name="Retta R."/>
            <person name="Richardson S."/>
            <person name="Rise C."/>
            <person name="Rodriguez J."/>
            <person name="Rogers J."/>
            <person name="Rogov P."/>
            <person name="Rutman M."/>
            <person name="Schupbach R."/>
            <person name="Seaman C."/>
            <person name="Settipalli S."/>
            <person name="Sharpe T."/>
            <person name="Sheridan J."/>
            <person name="Sherpa N."/>
            <person name="Shi J."/>
            <person name="Smirnov S."/>
            <person name="Smith C."/>
            <person name="Sougnez C."/>
            <person name="Spencer B."/>
            <person name="Stalker J."/>
            <person name="Stange-thomann N."/>
            <person name="Stavropoulos S."/>
            <person name="Stetson K."/>
            <person name="Stone C."/>
            <person name="Stone S."/>
            <person name="Stubbs M."/>
            <person name="Talamas J."/>
            <person name="Tchuinga P."/>
            <person name="Tenzing P."/>
            <person name="Tesfaye S."/>
            <person name="Theodore J."/>
            <person name="Thoulutsang Y."/>
            <person name="Topham K."/>
            <person name="Towey S."/>
            <person name="Tsamla T."/>
            <person name="Tsomo N."/>
            <person name="Vallee D."/>
            <person name="Vassiliev H."/>
            <person name="Venkataraman V."/>
            <person name="Vinson J."/>
            <person name="Vo A."/>
            <person name="Wade C."/>
            <person name="Wang S."/>
            <person name="Wangchuk T."/>
            <person name="Wangdi T."/>
            <person name="Whittaker C."/>
            <person name="Wilkinson J."/>
            <person name="Wu Y."/>
            <person name="Wyman D."/>
            <person name="Yadav S."/>
            <person name="Yang S."/>
            <person name="Yang X."/>
            <person name="Yeager S."/>
            <person name="Yee E."/>
            <person name="Young G."/>
            <person name="Zainoun J."/>
            <person name="Zembeck L."/>
            <person name="Zimmer A."/>
            <person name="Zody M."/>
            <person name="Lander E."/>
        </authorList>
    </citation>
    <scope>NUCLEOTIDE SEQUENCE [LARGE SCALE GENOMIC DNA]</scope>
</reference>
<evidence type="ECO:0000313" key="11">
    <source>
        <dbReference type="Proteomes" id="UP000007875"/>
    </source>
</evidence>
<dbReference type="GO" id="GO:0016712">
    <property type="term" value="F:oxidoreductase activity, acting on paired donors, with incorporation or reduction of molecular oxygen, reduced flavin or flavoprotein as one donor, and incorporation of one atom of oxygen"/>
    <property type="evidence" value="ECO:0007669"/>
    <property type="project" value="TreeGrafter"/>
</dbReference>
<dbReference type="Proteomes" id="UP000007875">
    <property type="component" value="Unassembled WGS sequence"/>
</dbReference>
<dbReference type="InterPro" id="IPR002401">
    <property type="entry name" value="Cyt_P450_E_grp-I"/>
</dbReference>
<dbReference type="PANTHER" id="PTHR24300:SF397">
    <property type="entry name" value="CYTOCHROME P450 2U1"/>
    <property type="match status" value="1"/>
</dbReference>
<keyword evidence="9" id="KW-1133">Transmembrane helix</keyword>
<keyword evidence="5 7" id="KW-0408">Iron</keyword>
<protein>
    <submittedName>
        <fullName evidence="10">Uncharacterized protein</fullName>
    </submittedName>
</protein>
<dbReference type="PROSITE" id="PS00086">
    <property type="entry name" value="CYTOCHROME_P450"/>
    <property type="match status" value="1"/>
</dbReference>
<name>H2ZL04_CIOSA</name>
<keyword evidence="7 8" id="KW-0349">Heme</keyword>
<keyword evidence="6 8" id="KW-0503">Monooxygenase</keyword>
<dbReference type="Pfam" id="PF00067">
    <property type="entry name" value="p450"/>
    <property type="match status" value="1"/>
</dbReference>
<feature type="binding site" description="axial binding residue" evidence="7">
    <location>
        <position position="457"/>
    </location>
    <ligand>
        <name>heme</name>
        <dbReference type="ChEBI" id="CHEBI:30413"/>
    </ligand>
    <ligandPart>
        <name>Fe</name>
        <dbReference type="ChEBI" id="CHEBI:18248"/>
    </ligandPart>
</feature>
<dbReference type="GO" id="GO:0005737">
    <property type="term" value="C:cytoplasm"/>
    <property type="evidence" value="ECO:0007669"/>
    <property type="project" value="TreeGrafter"/>
</dbReference>
<dbReference type="InterPro" id="IPR050182">
    <property type="entry name" value="Cytochrome_P450_fam2"/>
</dbReference>
<dbReference type="PANTHER" id="PTHR24300">
    <property type="entry name" value="CYTOCHROME P450 508A4-RELATED"/>
    <property type="match status" value="1"/>
</dbReference>
<comment type="cofactor">
    <cofactor evidence="1 7">
        <name>heme</name>
        <dbReference type="ChEBI" id="CHEBI:30413"/>
    </cofactor>
</comment>
<feature type="transmembrane region" description="Helical" evidence="9">
    <location>
        <begin position="16"/>
        <end position="36"/>
    </location>
</feature>
<keyword evidence="9" id="KW-0472">Membrane</keyword>
<evidence type="ECO:0000256" key="5">
    <source>
        <dbReference type="ARBA" id="ARBA00023004"/>
    </source>
</evidence>
<evidence type="ECO:0000256" key="3">
    <source>
        <dbReference type="ARBA" id="ARBA00022723"/>
    </source>
</evidence>
<proteinExistence type="inferred from homology"/>
<evidence type="ECO:0000256" key="4">
    <source>
        <dbReference type="ARBA" id="ARBA00023002"/>
    </source>
</evidence>
<dbReference type="SUPFAM" id="SSF48264">
    <property type="entry name" value="Cytochrome P450"/>
    <property type="match status" value="1"/>
</dbReference>
<dbReference type="Gene3D" id="1.10.630.10">
    <property type="entry name" value="Cytochrome P450"/>
    <property type="match status" value="1"/>
</dbReference>
<keyword evidence="3 7" id="KW-0479">Metal-binding</keyword>
<evidence type="ECO:0000313" key="10">
    <source>
        <dbReference type="Ensembl" id="ENSCSAVP00000018270.1"/>
    </source>
</evidence>
<accession>H2ZL04</accession>
<dbReference type="AlphaFoldDB" id="H2ZL04"/>
<keyword evidence="11" id="KW-1185">Reference proteome</keyword>
<evidence type="ECO:0000256" key="2">
    <source>
        <dbReference type="ARBA" id="ARBA00010617"/>
    </source>
</evidence>